<dbReference type="EMBL" id="CAEZXP010000001">
    <property type="protein sequence ID" value="CAB4686361.1"/>
    <property type="molecule type" value="Genomic_DNA"/>
</dbReference>
<reference evidence="1" key="1">
    <citation type="submission" date="2020-05" db="EMBL/GenBank/DDBJ databases">
        <authorList>
            <person name="Chiriac C."/>
            <person name="Salcher M."/>
            <person name="Ghai R."/>
            <person name="Kavagutti S V."/>
        </authorList>
    </citation>
    <scope>NUCLEOTIDE SEQUENCE</scope>
</reference>
<sequence>MTTNTSPTTLNRAMLLSRGARISAGVLAAGTAGGVLAATAAADPLSPSDIALVRLLVGVELLTADFYGQAIAASNTSSKVRRYLTIAHNNEREHYAAVSGILSGAGLTPATSDDIEFSYPRNTFATESSIVNQAVKLETLALGAYLGALTTVQAVVLNTVIGKVAASEAQHQSTFTAAAGGRPFSVAFPPALTVASVSNALDAYTA</sequence>
<dbReference type="InterPro" id="IPR009078">
    <property type="entry name" value="Ferritin-like_SF"/>
</dbReference>
<organism evidence="1">
    <name type="scientific">freshwater metagenome</name>
    <dbReference type="NCBI Taxonomy" id="449393"/>
    <lineage>
        <taxon>unclassified sequences</taxon>
        <taxon>metagenomes</taxon>
        <taxon>ecological metagenomes</taxon>
    </lineage>
</organism>
<proteinExistence type="predicted"/>
<evidence type="ECO:0000313" key="1">
    <source>
        <dbReference type="EMBL" id="CAB4686361.1"/>
    </source>
</evidence>
<protein>
    <submittedName>
        <fullName evidence="1">Unannotated protein</fullName>
    </submittedName>
</protein>
<dbReference type="AlphaFoldDB" id="A0A6J6NI20"/>
<gene>
    <name evidence="1" type="ORF">UFOPK2399_00347</name>
</gene>
<dbReference type="Pfam" id="PF13668">
    <property type="entry name" value="Ferritin_2"/>
    <property type="match status" value="1"/>
</dbReference>
<dbReference type="CDD" id="cd00657">
    <property type="entry name" value="Ferritin_like"/>
    <property type="match status" value="1"/>
</dbReference>
<name>A0A6J6NI20_9ZZZZ</name>
<accession>A0A6J6NI20</accession>
<dbReference type="SUPFAM" id="SSF47240">
    <property type="entry name" value="Ferritin-like"/>
    <property type="match status" value="1"/>
</dbReference>